<dbReference type="Proteomes" id="UP000465609">
    <property type="component" value="Chromosome"/>
</dbReference>
<keyword evidence="1" id="KW-0812">Transmembrane</keyword>
<evidence type="ECO:0008006" key="4">
    <source>
        <dbReference type="Google" id="ProtNLM"/>
    </source>
</evidence>
<evidence type="ECO:0000313" key="3">
    <source>
        <dbReference type="Proteomes" id="UP000465609"/>
    </source>
</evidence>
<gene>
    <name evidence="2" type="ORF">MAUB_39570</name>
</gene>
<dbReference type="SUPFAM" id="SSF54637">
    <property type="entry name" value="Thioesterase/thiol ester dehydrase-isomerase"/>
    <property type="match status" value="1"/>
</dbReference>
<organism evidence="2 3">
    <name type="scientific">Mycolicibacterium aubagnense</name>
    <dbReference type="NCBI Taxonomy" id="319707"/>
    <lineage>
        <taxon>Bacteria</taxon>
        <taxon>Bacillati</taxon>
        <taxon>Actinomycetota</taxon>
        <taxon>Actinomycetes</taxon>
        <taxon>Mycobacteriales</taxon>
        <taxon>Mycobacteriaceae</taxon>
        <taxon>Mycolicibacterium</taxon>
    </lineage>
</organism>
<reference evidence="2 3" key="1">
    <citation type="journal article" date="2019" name="Emerg. Microbes Infect.">
        <title>Comprehensive subspecies identification of 175 nontuberculous mycobacteria species based on 7547 genomic profiles.</title>
        <authorList>
            <person name="Matsumoto Y."/>
            <person name="Kinjo T."/>
            <person name="Motooka D."/>
            <person name="Nabeya D."/>
            <person name="Jung N."/>
            <person name="Uechi K."/>
            <person name="Horii T."/>
            <person name="Iida T."/>
            <person name="Fujita J."/>
            <person name="Nakamura S."/>
        </authorList>
    </citation>
    <scope>NUCLEOTIDE SEQUENCE [LARGE SCALE GENOMIC DNA]</scope>
    <source>
        <strain evidence="2 3">JCM 15296</strain>
    </source>
</reference>
<accession>A0ABN5YZ67</accession>
<proteinExistence type="predicted"/>
<dbReference type="Pfam" id="PF14539">
    <property type="entry name" value="DUF4442"/>
    <property type="match status" value="1"/>
</dbReference>
<keyword evidence="3" id="KW-1185">Reference proteome</keyword>
<keyword evidence="1" id="KW-0472">Membrane</keyword>
<dbReference type="Gene3D" id="3.10.129.10">
    <property type="entry name" value="Hotdog Thioesterase"/>
    <property type="match status" value="1"/>
</dbReference>
<keyword evidence="1" id="KW-1133">Transmembrane helix</keyword>
<dbReference type="InterPro" id="IPR027961">
    <property type="entry name" value="DUF4442"/>
</dbReference>
<dbReference type="InterPro" id="IPR029069">
    <property type="entry name" value="HotDog_dom_sf"/>
</dbReference>
<name>A0ABN5YZ67_9MYCO</name>
<dbReference type="RefSeq" id="WP_234884049.1">
    <property type="nucleotide sequence ID" value="NZ_AP022577.1"/>
</dbReference>
<sequence>MTNTDDAAQREFMNSMFATTIPSAHGLGVRIVEVRRGFAATTAPIAGNGNHFGVMYAGVLFTVAEVLGGILALIAFDQSQFYPLVKDMSIQYKAPAKSDVRAQAELSDDDITRIESEAAQHGKSEYVVEATVTDAEGTVVATTRATCQLRRK</sequence>
<protein>
    <recommendedName>
        <fullName evidence="4">Thioesterase</fullName>
    </recommendedName>
</protein>
<dbReference type="CDD" id="cd03443">
    <property type="entry name" value="PaaI_thioesterase"/>
    <property type="match status" value="1"/>
</dbReference>
<evidence type="ECO:0000313" key="2">
    <source>
        <dbReference type="EMBL" id="BBX86084.1"/>
    </source>
</evidence>
<feature type="transmembrane region" description="Helical" evidence="1">
    <location>
        <begin position="54"/>
        <end position="76"/>
    </location>
</feature>
<dbReference type="EMBL" id="AP022577">
    <property type="protein sequence ID" value="BBX86084.1"/>
    <property type="molecule type" value="Genomic_DNA"/>
</dbReference>
<evidence type="ECO:0000256" key="1">
    <source>
        <dbReference type="SAM" id="Phobius"/>
    </source>
</evidence>